<gene>
    <name evidence="1" type="ORF">B296_00031027</name>
</gene>
<evidence type="ECO:0000313" key="2">
    <source>
        <dbReference type="Proteomes" id="UP000287651"/>
    </source>
</evidence>
<name>A0A426YDR3_ENSVE</name>
<proteinExistence type="predicted"/>
<evidence type="ECO:0000313" key="1">
    <source>
        <dbReference type="EMBL" id="RRT49884.1"/>
    </source>
</evidence>
<comment type="caution">
    <text evidence="1">The sequence shown here is derived from an EMBL/GenBank/DDBJ whole genome shotgun (WGS) entry which is preliminary data.</text>
</comment>
<dbReference type="AlphaFoldDB" id="A0A426YDR3"/>
<accession>A0A426YDR3</accession>
<feature type="non-terminal residue" evidence="1">
    <location>
        <position position="1"/>
    </location>
</feature>
<sequence>KRYPLELVLDLLELLDGKDELTVDVLLGFRPLGSWLRDLRFLTLVGHHLLTANALNPNAESPFLSLLGTGQQAAMATGSDTKLPPSPACLCLFIWPQVAAYWSFPSPPMVKKPRARLIKTVRRVGPEEFDGGDRLRDGDWVPCGGEAAGDI</sequence>
<dbReference type="EMBL" id="AMZH03013061">
    <property type="protein sequence ID" value="RRT49884.1"/>
    <property type="molecule type" value="Genomic_DNA"/>
</dbReference>
<organism evidence="1 2">
    <name type="scientific">Ensete ventricosum</name>
    <name type="common">Abyssinian banana</name>
    <name type="synonym">Musa ensete</name>
    <dbReference type="NCBI Taxonomy" id="4639"/>
    <lineage>
        <taxon>Eukaryota</taxon>
        <taxon>Viridiplantae</taxon>
        <taxon>Streptophyta</taxon>
        <taxon>Embryophyta</taxon>
        <taxon>Tracheophyta</taxon>
        <taxon>Spermatophyta</taxon>
        <taxon>Magnoliopsida</taxon>
        <taxon>Liliopsida</taxon>
        <taxon>Zingiberales</taxon>
        <taxon>Musaceae</taxon>
        <taxon>Ensete</taxon>
    </lineage>
</organism>
<protein>
    <submittedName>
        <fullName evidence="1">Uncharacterized protein</fullName>
    </submittedName>
</protein>
<reference evidence="1 2" key="1">
    <citation type="journal article" date="2014" name="Agronomy (Basel)">
        <title>A Draft Genome Sequence for Ensete ventricosum, the Drought-Tolerant Tree Against Hunger.</title>
        <authorList>
            <person name="Harrison J."/>
            <person name="Moore K.A."/>
            <person name="Paszkiewicz K."/>
            <person name="Jones T."/>
            <person name="Grant M."/>
            <person name="Ambacheew D."/>
            <person name="Muzemil S."/>
            <person name="Studholme D.J."/>
        </authorList>
    </citation>
    <scope>NUCLEOTIDE SEQUENCE [LARGE SCALE GENOMIC DNA]</scope>
</reference>
<dbReference type="Proteomes" id="UP000287651">
    <property type="component" value="Unassembled WGS sequence"/>
</dbReference>